<proteinExistence type="predicted"/>
<organism evidence="1 2">
    <name type="scientific">Cephalotus follicularis</name>
    <name type="common">Albany pitcher plant</name>
    <dbReference type="NCBI Taxonomy" id="3775"/>
    <lineage>
        <taxon>Eukaryota</taxon>
        <taxon>Viridiplantae</taxon>
        <taxon>Streptophyta</taxon>
        <taxon>Embryophyta</taxon>
        <taxon>Tracheophyta</taxon>
        <taxon>Spermatophyta</taxon>
        <taxon>Magnoliopsida</taxon>
        <taxon>eudicotyledons</taxon>
        <taxon>Gunneridae</taxon>
        <taxon>Pentapetalae</taxon>
        <taxon>rosids</taxon>
        <taxon>fabids</taxon>
        <taxon>Oxalidales</taxon>
        <taxon>Cephalotaceae</taxon>
        <taxon>Cephalotus</taxon>
    </lineage>
</organism>
<dbReference type="OrthoDB" id="1918054at2759"/>
<evidence type="ECO:0000313" key="2">
    <source>
        <dbReference type="Proteomes" id="UP000187406"/>
    </source>
</evidence>
<accession>A0A1Q3C6E0</accession>
<keyword evidence="2" id="KW-1185">Reference proteome</keyword>
<dbReference type="PANTHER" id="PTHR33601:SF22">
    <property type="entry name" value="PROTEIN LITTLE ZIPPER 1"/>
    <property type="match status" value="1"/>
</dbReference>
<sequence length="115" mass="13764">MGTTNLNACNSPLYDFYLLWRPSKRHTLQVLRLDMRRRRIKEERKKEMMGAKTEMEMKNLKLYMENKSIIKENEKLKKKAFLLHQENQVLLSQLQNKSPFIPCNHIDSNQQQSIA</sequence>
<dbReference type="InParanoid" id="A0A1Q3C6E0"/>
<reference evidence="2" key="1">
    <citation type="submission" date="2016-04" db="EMBL/GenBank/DDBJ databases">
        <title>Cephalotus genome sequencing.</title>
        <authorList>
            <person name="Fukushima K."/>
            <person name="Hasebe M."/>
            <person name="Fang X."/>
        </authorList>
    </citation>
    <scope>NUCLEOTIDE SEQUENCE [LARGE SCALE GENOMIC DNA]</scope>
    <source>
        <strain evidence="2">cv. St1</strain>
    </source>
</reference>
<dbReference type="AlphaFoldDB" id="A0A1Q3C6E0"/>
<comment type="caution">
    <text evidence="1">The sequence shown here is derived from an EMBL/GenBank/DDBJ whole genome shotgun (WGS) entry which is preliminary data.</text>
</comment>
<dbReference type="InterPro" id="IPR039312">
    <property type="entry name" value="ZPR"/>
</dbReference>
<dbReference type="STRING" id="3775.A0A1Q3C6E0"/>
<gene>
    <name evidence="1" type="ORF">CFOL_v3_19159</name>
</gene>
<name>A0A1Q3C6E0_CEPFO</name>
<dbReference type="PANTHER" id="PTHR33601">
    <property type="entry name" value="PROTEIN LITTLE ZIPPER 4"/>
    <property type="match status" value="1"/>
</dbReference>
<dbReference type="EMBL" id="BDDD01001403">
    <property type="protein sequence ID" value="GAV75681.1"/>
    <property type="molecule type" value="Genomic_DNA"/>
</dbReference>
<dbReference type="FunCoup" id="A0A1Q3C6E0">
    <property type="interactions" value="385"/>
</dbReference>
<dbReference type="Proteomes" id="UP000187406">
    <property type="component" value="Unassembled WGS sequence"/>
</dbReference>
<evidence type="ECO:0000313" key="1">
    <source>
        <dbReference type="EMBL" id="GAV75681.1"/>
    </source>
</evidence>
<protein>
    <submittedName>
        <fullName evidence="1">Uncharacterized protein</fullName>
    </submittedName>
</protein>